<keyword evidence="1" id="KW-0812">Transmembrane</keyword>
<name>B1B1X3_9BILA</name>
<dbReference type="EMBL" id="AB264800">
    <property type="protein sequence ID" value="BAG12588.1"/>
    <property type="molecule type" value="Genomic_DNA"/>
</dbReference>
<dbReference type="AlphaFoldDB" id="B1B1X3"/>
<gene>
    <name evidence="2" type="primary">atp8</name>
</gene>
<protein>
    <submittedName>
        <fullName evidence="2">ATP synthase subunit 8</fullName>
    </submittedName>
</protein>
<proteinExistence type="predicted"/>
<dbReference type="CTD" id="4509"/>
<geneLocation type="mitochondrion" evidence="2"/>
<accession>B1B1X3</accession>
<feature type="transmembrane region" description="Helical" evidence="1">
    <location>
        <begin position="6"/>
        <end position="27"/>
    </location>
</feature>
<dbReference type="GeneID" id="6000164"/>
<organism evidence="2">
    <name type="scientific">Loxosomella aloxiata</name>
    <dbReference type="NCBI Taxonomy" id="393182"/>
    <lineage>
        <taxon>Eukaryota</taxon>
        <taxon>Metazoa</taxon>
        <taxon>Spiralia</taxon>
        <taxon>Lophotrochozoa</taxon>
        <taxon>Entoprocta</taxon>
        <taxon>Loxosomatidae</taxon>
        <taxon>Loxosomella</taxon>
    </lineage>
</organism>
<keyword evidence="2" id="KW-0496">Mitochondrion</keyword>
<keyword evidence="1" id="KW-0472">Membrane</keyword>
<keyword evidence="1" id="KW-1133">Transmembrane helix</keyword>
<sequence>MPQLSPLNWAFLSIMILTLIFMMKVFFSFMSINKLNFISFGNNKALRKAPKWNW</sequence>
<evidence type="ECO:0000256" key="1">
    <source>
        <dbReference type="SAM" id="Phobius"/>
    </source>
</evidence>
<reference evidence="2" key="1">
    <citation type="journal article" date="2008" name="Mol. Phylogenet. Evol.">
        <title>Complete nucleotide sequences of mitochondrial genomes of two solitary entoprocts, Loxocorone allax and Loxosomella aloxiata: Implications for lophotrochozoan phylogeny.</title>
        <authorList>
            <person name="Yokobori S."/>
            <person name="Iseto T."/>
            <person name="Asakawa S."/>
            <person name="Sasaki T."/>
            <person name="Shimizu N."/>
            <person name="Yamagishi A."/>
            <person name="Oshima T."/>
            <person name="Hirose E."/>
        </authorList>
    </citation>
    <scope>NUCLEOTIDE SEQUENCE</scope>
</reference>
<evidence type="ECO:0000313" key="2">
    <source>
        <dbReference type="EMBL" id="BAG12588.1"/>
    </source>
</evidence>
<dbReference type="RefSeq" id="YP_001718403.1">
    <property type="nucleotide sequence ID" value="NC_010432.1"/>
</dbReference>